<dbReference type="Proteomes" id="UP001596356">
    <property type="component" value="Unassembled WGS sequence"/>
</dbReference>
<protein>
    <recommendedName>
        <fullName evidence="3">DUF892 family protein</fullName>
    </recommendedName>
</protein>
<evidence type="ECO:0008006" key="3">
    <source>
        <dbReference type="Google" id="ProtNLM"/>
    </source>
</evidence>
<dbReference type="EMBL" id="JBHSWJ010000002">
    <property type="protein sequence ID" value="MFC6713834.1"/>
    <property type="molecule type" value="Genomic_DNA"/>
</dbReference>
<dbReference type="RefSeq" id="WP_377821892.1">
    <property type="nucleotide sequence ID" value="NZ_JBHSWJ010000002.1"/>
</dbReference>
<gene>
    <name evidence="1" type="ORF">ACFQBT_08365</name>
</gene>
<proteinExistence type="predicted"/>
<keyword evidence="2" id="KW-1185">Reference proteome</keyword>
<evidence type="ECO:0000313" key="1">
    <source>
        <dbReference type="EMBL" id="MFC6713834.1"/>
    </source>
</evidence>
<comment type="caution">
    <text evidence="1">The sequence shown here is derived from an EMBL/GenBank/DDBJ whole genome shotgun (WGS) entry which is preliminary data.</text>
</comment>
<accession>A0ABW2AS77</accession>
<reference evidence="2" key="1">
    <citation type="journal article" date="2019" name="Int. J. Syst. Evol. Microbiol.">
        <title>The Global Catalogue of Microorganisms (GCM) 10K type strain sequencing project: providing services to taxonomists for standard genome sequencing and annotation.</title>
        <authorList>
            <consortium name="The Broad Institute Genomics Platform"/>
            <consortium name="The Broad Institute Genome Sequencing Center for Infectious Disease"/>
            <person name="Wu L."/>
            <person name="Ma J."/>
        </authorList>
    </citation>
    <scope>NUCLEOTIDE SEQUENCE [LARGE SCALE GENOMIC DNA]</scope>
    <source>
        <strain evidence="2">NBRC 106593</strain>
    </source>
</reference>
<name>A0ABW2AS77_9MICO</name>
<evidence type="ECO:0000313" key="2">
    <source>
        <dbReference type="Proteomes" id="UP001596356"/>
    </source>
</evidence>
<organism evidence="1 2">
    <name type="scientific">Branchiibius cervicis</name>
    <dbReference type="NCBI Taxonomy" id="908252"/>
    <lineage>
        <taxon>Bacteria</taxon>
        <taxon>Bacillati</taxon>
        <taxon>Actinomycetota</taxon>
        <taxon>Actinomycetes</taxon>
        <taxon>Micrococcales</taxon>
        <taxon>Dermacoccaceae</taxon>
        <taxon>Branchiibius</taxon>
    </lineage>
</organism>
<sequence length="156" mass="17237">MQTDDWLPLYLRDHYAGATAGVRLFRRVADSHSVPEVRDCVARLADEVQQDRDSLAEIMAALDVRRDSLTEYAAVAGEFLGRFKPNGSLWHRSPGADVLELEALSAAVAAKATLWETLLSCTASHDQLDTAALTALHERALAQERTVKDLHERVIS</sequence>